<proteinExistence type="predicted"/>
<evidence type="ECO:0000313" key="1">
    <source>
        <dbReference type="EMBL" id="CUV14613.1"/>
    </source>
</evidence>
<gene>
    <name evidence="1" type="ORF">RUN39_v1_920028</name>
</gene>
<dbReference type="AlphaFoldDB" id="A0A0S4TY56"/>
<organism evidence="1">
    <name type="scientific">Ralstonia solanacearum</name>
    <name type="common">Pseudomonas solanacearum</name>
    <dbReference type="NCBI Taxonomy" id="305"/>
    <lineage>
        <taxon>Bacteria</taxon>
        <taxon>Pseudomonadati</taxon>
        <taxon>Pseudomonadota</taxon>
        <taxon>Betaproteobacteria</taxon>
        <taxon>Burkholderiales</taxon>
        <taxon>Burkholderiaceae</taxon>
        <taxon>Ralstonia</taxon>
        <taxon>Ralstonia solanacearum species complex</taxon>
    </lineage>
</organism>
<accession>A0A0S4TY56</accession>
<name>A0A0S4TY56_RALSL</name>
<protein>
    <submittedName>
        <fullName evidence="1">Uncharacterized protein</fullName>
    </submittedName>
</protein>
<reference evidence="1" key="1">
    <citation type="submission" date="2015-10" db="EMBL/GenBank/DDBJ databases">
        <authorList>
            <person name="Gilbert D.G."/>
        </authorList>
    </citation>
    <scope>NUCLEOTIDE SEQUENCE</scope>
    <source>
        <strain evidence="1">Phyl III-seqv23</strain>
    </source>
</reference>
<dbReference type="EMBL" id="LN899819">
    <property type="protein sequence ID" value="CUV14613.1"/>
    <property type="molecule type" value="Genomic_DNA"/>
</dbReference>
<sequence length="923" mass="100511">MGMACLLAGPRRRRRRLCFGVRCAPTVRAPAYAGLTAAQKQNGAPQDAVPLPASALPALGRRACHGLGPDHRFAGHLRHRHPHRRCHGTRHRRDPHRAHLSARTRLRQHQNHVAPLRDRVAGQLVPRAELRHRHAIAARQARQRIPPAGAHHHAAQVGHVGLDRHDGVLGQLGADVGGILLGIVGARHHHGGAGLQAHALGNAVDLADGVRVDLEPRGQRFDALAVADRDGGPARQPAAIGVEVVLERLGVVVRQQDLRIGRAQDDRPVERRVQRLELVDRQVGQPRRQRHVDVARGGDGDEVRVVGDIRQRDAIALRAGDDVLDRLELGHVHARLGGHVQVEVVSRQPGRLVARDRPRHRALAPVVGGQRQLPVAELVVQLGQVVQRGIGRGQHVATLVLENVLPEVVSLAGARDELPHPGRLGAGDRLRVERALHERQQGQFGGHVAPFEFLDDVIQVAVGAVHHAAERLGALGIPVGTLVHGRTLQVGHGEALADARPQVLGRPLEGRHGLLIDIDDRRIFAGREGNGACAGGVGIRSGARGTGCQKQTEHRCREKSHGSHQVLRGWYQKLPPMVWKAFRRVNPLSPGTGPFTLEKSAAWRTFWRTGSAESVFPFAQRGENGYRIVSADAGMPRHRGRHGGLVRSHEGIGRALMADRGRHGRAPVGTQRGDFVFPCRQRGVARFDRARETHIRGGVFVCAVHARVGRQRGQLGQRPPHLRGRALEQAAATGGEQRIAAEQAGGRTRPLQAADIGDMATRMAGHIEHVEGGGGMREGHGVALAHRLRAAGNRLVRRADHRQRRAGRVARIGLDQRLHAADVIAVVMCDYNGTECQTARLQEAEHRLRVAGIDHGGHAAIVKCPNIIVGKRSDRLHGKRHTTLDHARLLFRSSHYRLASLACFAAWAIRPALGTGPIRPHRR</sequence>